<keyword evidence="1" id="KW-0805">Transcription regulation</keyword>
<dbReference type="RefSeq" id="WP_377565624.1">
    <property type="nucleotide sequence ID" value="NZ_JBHTJZ010000024.1"/>
</dbReference>
<keyword evidence="4" id="KW-1133">Transmembrane helix</keyword>
<keyword evidence="4" id="KW-0472">Membrane</keyword>
<dbReference type="EMBL" id="JBHTJZ010000024">
    <property type="protein sequence ID" value="MFD0960812.1"/>
    <property type="molecule type" value="Genomic_DNA"/>
</dbReference>
<dbReference type="Proteomes" id="UP001596989">
    <property type="component" value="Unassembled WGS sequence"/>
</dbReference>
<organism evidence="6 7">
    <name type="scientific">Paenibacillus chungangensis</name>
    <dbReference type="NCBI Taxonomy" id="696535"/>
    <lineage>
        <taxon>Bacteria</taxon>
        <taxon>Bacillati</taxon>
        <taxon>Bacillota</taxon>
        <taxon>Bacilli</taxon>
        <taxon>Bacillales</taxon>
        <taxon>Paenibacillaceae</taxon>
        <taxon>Paenibacillus</taxon>
    </lineage>
</organism>
<reference evidence="7" key="1">
    <citation type="journal article" date="2019" name="Int. J. Syst. Evol. Microbiol.">
        <title>The Global Catalogue of Microorganisms (GCM) 10K type strain sequencing project: providing services to taxonomists for standard genome sequencing and annotation.</title>
        <authorList>
            <consortium name="The Broad Institute Genomics Platform"/>
            <consortium name="The Broad Institute Genome Sequencing Center for Infectious Disease"/>
            <person name="Wu L."/>
            <person name="Ma J."/>
        </authorList>
    </citation>
    <scope>NUCLEOTIDE SEQUENCE [LARGE SCALE GENOMIC DNA]</scope>
    <source>
        <strain evidence="7">CCUG 59129</strain>
    </source>
</reference>
<sequence>MYSLFRSVTSRIQKSSVLSKLLVVNMIFIISLSCLLGFNYVYLKNNVKEQVLETNKDFLDQLSGNLSKEWHEIRTAIYDISVNPDTKFLSIHPKNSRTYQTELLTYKDMLLESNLKLPFRAQISVYFPNQDMVISSDGTRNLNVFYDSLEVKNGLESCRCLHESNQLEQLYDFNKMILFAYRLFPEGYIFAQVEKTELLGYLNSETKLLDNVIVIGDQTGQPIVSTADIPSDAAGLEVHAGTTISIEGTTYTPIQKVSQSFTYTVLFSDSLLQERLQRTNGYTFGLFAVFLVANLAFLLVNWSMFKPLRQLASTFNGWTVPSATRNEFAIISDTFRKLNYATTSMQMEMTEQAVILEHNTLLRLLADEQYQMKPSVRQSLQHKFQSYMLLTLIEEDRYGRATDDYAEALEIVLSSVYPFIHLHAHNDKRIYIVGCSKAEELEELIAELLENHASTGEERYVLCGVSNAHTRLEAVGKALRESLDAISKHVPDPDRMTRVLRYEEWNNDQEAVLHLSIDKEQELVNYTLKGNSDAIHHFFDKMTVKTLKHMTFEQFRNMLRYLHDLLLVMMNSKKLNPSEIWDVAPDFNHTYHLMYLYNQIRKGYIDVAKRFALPNTPLLEQIKAYMEEHYANPDLSLTLIAEQFSITHVYLSSYFKKQSGYNLNHYMHTIRIHAAIRLMNSNPDLTMKEVAEQVGYSNAGTFIRHFKKISGTTPTQHAKLQQS</sequence>
<evidence type="ECO:0000259" key="5">
    <source>
        <dbReference type="PROSITE" id="PS01124"/>
    </source>
</evidence>
<evidence type="ECO:0000256" key="4">
    <source>
        <dbReference type="SAM" id="Phobius"/>
    </source>
</evidence>
<gene>
    <name evidence="6" type="ORF">ACFQ2I_15585</name>
</gene>
<protein>
    <submittedName>
        <fullName evidence="6">Helix-turn-helix domain-containing protein</fullName>
    </submittedName>
</protein>
<keyword evidence="4" id="KW-0812">Transmembrane</keyword>
<evidence type="ECO:0000256" key="1">
    <source>
        <dbReference type="ARBA" id="ARBA00023015"/>
    </source>
</evidence>
<evidence type="ECO:0000256" key="3">
    <source>
        <dbReference type="ARBA" id="ARBA00023163"/>
    </source>
</evidence>
<evidence type="ECO:0000313" key="7">
    <source>
        <dbReference type="Proteomes" id="UP001596989"/>
    </source>
</evidence>
<keyword evidence="7" id="KW-1185">Reference proteome</keyword>
<keyword evidence="3" id="KW-0804">Transcription</keyword>
<dbReference type="PANTHER" id="PTHR43280">
    <property type="entry name" value="ARAC-FAMILY TRANSCRIPTIONAL REGULATOR"/>
    <property type="match status" value="1"/>
</dbReference>
<dbReference type="Pfam" id="PF12833">
    <property type="entry name" value="HTH_18"/>
    <property type="match status" value="1"/>
</dbReference>
<dbReference type="PROSITE" id="PS51257">
    <property type="entry name" value="PROKAR_LIPOPROTEIN"/>
    <property type="match status" value="1"/>
</dbReference>
<dbReference type="PROSITE" id="PS00041">
    <property type="entry name" value="HTH_ARAC_FAMILY_1"/>
    <property type="match status" value="1"/>
</dbReference>
<accession>A0ABW3HTE4</accession>
<dbReference type="InterPro" id="IPR018062">
    <property type="entry name" value="HTH_AraC-typ_CS"/>
</dbReference>
<feature type="transmembrane region" description="Helical" evidence="4">
    <location>
        <begin position="281"/>
        <end position="300"/>
    </location>
</feature>
<dbReference type="SUPFAM" id="SSF46689">
    <property type="entry name" value="Homeodomain-like"/>
    <property type="match status" value="1"/>
</dbReference>
<dbReference type="PROSITE" id="PS01124">
    <property type="entry name" value="HTH_ARAC_FAMILY_2"/>
    <property type="match status" value="1"/>
</dbReference>
<dbReference type="Gene3D" id="1.10.10.60">
    <property type="entry name" value="Homeodomain-like"/>
    <property type="match status" value="2"/>
</dbReference>
<comment type="caution">
    <text evidence="6">The sequence shown here is derived from an EMBL/GenBank/DDBJ whole genome shotgun (WGS) entry which is preliminary data.</text>
</comment>
<evidence type="ECO:0000256" key="2">
    <source>
        <dbReference type="ARBA" id="ARBA00023125"/>
    </source>
</evidence>
<name>A0ABW3HTE4_9BACL</name>
<keyword evidence="2" id="KW-0238">DNA-binding</keyword>
<feature type="domain" description="HTH araC/xylS-type" evidence="5">
    <location>
        <begin position="620"/>
        <end position="720"/>
    </location>
</feature>
<dbReference type="SMART" id="SM00342">
    <property type="entry name" value="HTH_ARAC"/>
    <property type="match status" value="1"/>
</dbReference>
<dbReference type="PANTHER" id="PTHR43280:SF2">
    <property type="entry name" value="HTH-TYPE TRANSCRIPTIONAL REGULATOR EXSA"/>
    <property type="match status" value="1"/>
</dbReference>
<evidence type="ECO:0000313" key="6">
    <source>
        <dbReference type="EMBL" id="MFD0960812.1"/>
    </source>
</evidence>
<proteinExistence type="predicted"/>
<dbReference type="InterPro" id="IPR018060">
    <property type="entry name" value="HTH_AraC"/>
</dbReference>
<feature type="transmembrane region" description="Helical" evidence="4">
    <location>
        <begin position="21"/>
        <end position="43"/>
    </location>
</feature>
<dbReference type="InterPro" id="IPR009057">
    <property type="entry name" value="Homeodomain-like_sf"/>
</dbReference>